<organism evidence="6 7">
    <name type="scientific">Discina gigas</name>
    <dbReference type="NCBI Taxonomy" id="1032678"/>
    <lineage>
        <taxon>Eukaryota</taxon>
        <taxon>Fungi</taxon>
        <taxon>Dikarya</taxon>
        <taxon>Ascomycota</taxon>
        <taxon>Pezizomycotina</taxon>
        <taxon>Pezizomycetes</taxon>
        <taxon>Pezizales</taxon>
        <taxon>Discinaceae</taxon>
        <taxon>Discina</taxon>
    </lineage>
</organism>
<dbReference type="Proteomes" id="UP001447188">
    <property type="component" value="Unassembled WGS sequence"/>
</dbReference>
<dbReference type="GO" id="GO:0004050">
    <property type="term" value="F:apyrase activity"/>
    <property type="evidence" value="ECO:0007669"/>
    <property type="project" value="UniProtKB-EC"/>
</dbReference>
<evidence type="ECO:0000256" key="4">
    <source>
        <dbReference type="SAM" id="MobiDB-lite"/>
    </source>
</evidence>
<proteinExistence type="inferred from homology"/>
<dbReference type="PANTHER" id="PTHR11782:SF121">
    <property type="entry name" value="NUCLEOSIDE-DIPHOSPHATASE MIG-23"/>
    <property type="match status" value="1"/>
</dbReference>
<reference evidence="6 7" key="1">
    <citation type="submission" date="2024-02" db="EMBL/GenBank/DDBJ databases">
        <title>Discinaceae phylogenomics.</title>
        <authorList>
            <person name="Dirks A.C."/>
            <person name="James T.Y."/>
        </authorList>
    </citation>
    <scope>NUCLEOTIDE SEQUENCE [LARGE SCALE GENOMIC DNA]</scope>
    <source>
        <strain evidence="6 7">ACD0624</strain>
    </source>
</reference>
<evidence type="ECO:0000313" key="7">
    <source>
        <dbReference type="Proteomes" id="UP001447188"/>
    </source>
</evidence>
<protein>
    <submittedName>
        <fullName evidence="6">Golgi apyrase</fullName>
        <ecNumber evidence="6">3.6.1.5</ecNumber>
    </submittedName>
</protein>
<sequence length="680" mass="73973">MSSEKYGAILDAGSSGTRIHIYRWQDPVQAHAKASKAQLSALPKIITKKKWAKKIHPGISTFADKADLVGPDHLAELFEHALDIIPKNAIPGTPLFLLATAGMRLLPDRERRQLLDQICTYARRNTEFLLPDCGLHIQVISGETEGLYGWIAANYLLGGFDDPAKHDHGKEHHTYGFLDMGGASAQIAFAPNTTEAEKHAEDLTLLRMRRLDGTAMEFGVFVTTWLGFGVNQARIRYVEKMVEASGGDGVVELPDPCLPVGLKVTLEGKEIDSGGQKRDEPHLVGTGLFEECLSQTYPLLAKDSPCEHVSCLLTGKNAPAIDFDVNHFVGVSEYWHTTHEIFEATHDTKAYDLLTYQQRVKEFCGQSWNSIEDLVHSHKWGKKVDEETAMQVCFKASWLINVLHNGIGIPRIGIETGGKSEHNVTEEVVEAAKGKGFLDPFQPVEKIGDVEVSWTLGKMVLYASSQIPPADNNVLAVGFGSNTPASAGLPPDFEFASSSGHPQLLGSGSPTVSAPSSNYSLDGTDPTQWHDSLWREGDAVPRRIPGILLFLAIFAIAAFLLLGRERRGKIWRNIKNTGQKGKRKILGPSGGITYERVMEEGPTADFELGSVSSDDDDMGWRAKSGFYDPPVGGVGASGANAVRSGLGAKVGSRERLSLAGRSRNGSPNRGARARSPLPPR</sequence>
<evidence type="ECO:0000256" key="3">
    <source>
        <dbReference type="RuleBase" id="RU003833"/>
    </source>
</evidence>
<dbReference type="CDD" id="cd24039">
    <property type="entry name" value="ASKHA_NBD_YND1-like"/>
    <property type="match status" value="1"/>
</dbReference>
<comment type="caution">
    <text evidence="6">The sequence shown here is derived from an EMBL/GenBank/DDBJ whole genome shotgun (WGS) entry which is preliminary data.</text>
</comment>
<name>A0ABR3GIR9_9PEZI</name>
<evidence type="ECO:0000256" key="1">
    <source>
        <dbReference type="ARBA" id="ARBA00009283"/>
    </source>
</evidence>
<evidence type="ECO:0000256" key="2">
    <source>
        <dbReference type="ARBA" id="ARBA00022801"/>
    </source>
</evidence>
<dbReference type="Gene3D" id="3.30.420.150">
    <property type="entry name" value="Exopolyphosphatase. Domain 2"/>
    <property type="match status" value="1"/>
</dbReference>
<dbReference type="InterPro" id="IPR000407">
    <property type="entry name" value="GDA1_CD39_NTPase"/>
</dbReference>
<accession>A0ABR3GIR9</accession>
<dbReference type="EMBL" id="JBBBZM010000061">
    <property type="protein sequence ID" value="KAL0635833.1"/>
    <property type="molecule type" value="Genomic_DNA"/>
</dbReference>
<dbReference type="Gene3D" id="3.30.420.40">
    <property type="match status" value="1"/>
</dbReference>
<feature type="transmembrane region" description="Helical" evidence="5">
    <location>
        <begin position="544"/>
        <end position="562"/>
    </location>
</feature>
<dbReference type="PANTHER" id="PTHR11782">
    <property type="entry name" value="ADENOSINE/GUANOSINE DIPHOSPHATASE"/>
    <property type="match status" value="1"/>
</dbReference>
<evidence type="ECO:0000313" key="6">
    <source>
        <dbReference type="EMBL" id="KAL0635833.1"/>
    </source>
</evidence>
<feature type="region of interest" description="Disordered" evidence="4">
    <location>
        <begin position="648"/>
        <end position="680"/>
    </location>
</feature>
<comment type="similarity">
    <text evidence="1 3">Belongs to the GDA1/CD39 NTPase family.</text>
</comment>
<evidence type="ECO:0000256" key="5">
    <source>
        <dbReference type="SAM" id="Phobius"/>
    </source>
</evidence>
<keyword evidence="5" id="KW-0812">Transmembrane</keyword>
<keyword evidence="5" id="KW-1133">Transmembrane helix</keyword>
<dbReference type="PROSITE" id="PS01238">
    <property type="entry name" value="GDA1_CD39_NTPASE"/>
    <property type="match status" value="1"/>
</dbReference>
<keyword evidence="2 3" id="KW-0378">Hydrolase</keyword>
<keyword evidence="7" id="KW-1185">Reference proteome</keyword>
<dbReference type="EC" id="3.6.1.5" evidence="6"/>
<keyword evidence="5" id="KW-0472">Membrane</keyword>
<gene>
    <name evidence="6" type="primary">YND1_2</name>
    <name evidence="6" type="ORF">Q9L58_005174</name>
</gene>
<dbReference type="Pfam" id="PF01150">
    <property type="entry name" value="GDA1_CD39"/>
    <property type="match status" value="1"/>
</dbReference>